<sequence length="203" mass="23346">MENVMDSEESKTSIAPSQLSAEEVDVEILPLIYEIIRSIERDPHDATQKPRDSQDTAQKILELQKKLDQAREQVKRLPGVDLSREEQLKRLEFLRTQLRLKRELLLKYRTTCTFEIPSNSTGNSNSFSSPSLSTSTQQQQQINSSTLPTSNSQPILADSWIMRKTARKVVEAYHKGRRAIEGDEKLKKGFEKISEELKKRRGF</sequence>
<name>A0A8K0K4K8_LADFU</name>
<comment type="similarity">
    <text evidence="2 11">Belongs to the Mediator complex subunit 9 family.</text>
</comment>
<proteinExistence type="inferred from homology"/>
<feature type="compositionally biased region" description="Low complexity" evidence="12">
    <location>
        <begin position="118"/>
        <end position="146"/>
    </location>
</feature>
<comment type="function">
    <text evidence="9 11">Component of the Mediator complex, a coactivator involved in the regulated transcription of nearly all RNA polymerase II-dependent genes. Mediator functions as a bridge to convey information from gene-specific regulatory proteins to the basal RNA polymerase II transcription machinery. Mediator is recruited to promoters by direct interactions with regulatory proteins and serves as a scaffold for the assembly of a functional preinitiation complex with RNA polymerase II and the general transcription factors.</text>
</comment>
<evidence type="ECO:0000256" key="7">
    <source>
        <dbReference type="ARBA" id="ARBA00023163"/>
    </source>
</evidence>
<evidence type="ECO:0000256" key="5">
    <source>
        <dbReference type="ARBA" id="ARBA00023054"/>
    </source>
</evidence>
<evidence type="ECO:0000256" key="10">
    <source>
        <dbReference type="ARBA" id="ARBA00031260"/>
    </source>
</evidence>
<comment type="subcellular location">
    <subcellularLocation>
        <location evidence="1 11">Nucleus</location>
    </subcellularLocation>
</comment>
<comment type="subunit">
    <text evidence="11">Component of the Mediator complex.</text>
</comment>
<evidence type="ECO:0000313" key="13">
    <source>
        <dbReference type="EMBL" id="KAG8227444.1"/>
    </source>
</evidence>
<evidence type="ECO:0000256" key="8">
    <source>
        <dbReference type="ARBA" id="ARBA00023242"/>
    </source>
</evidence>
<dbReference type="InterPro" id="IPR037212">
    <property type="entry name" value="Med7/Med21-like"/>
</dbReference>
<dbReference type="EMBL" id="KZ308322">
    <property type="protein sequence ID" value="KAG8227444.1"/>
    <property type="molecule type" value="Genomic_DNA"/>
</dbReference>
<dbReference type="SUPFAM" id="SSF140718">
    <property type="entry name" value="Mediator hinge subcomplex-like"/>
    <property type="match status" value="1"/>
</dbReference>
<keyword evidence="6 11" id="KW-0010">Activator</keyword>
<keyword evidence="7 11" id="KW-0804">Transcription</keyword>
<feature type="region of interest" description="Disordered" evidence="12">
    <location>
        <begin position="117"/>
        <end position="151"/>
    </location>
</feature>
<comment type="caution">
    <text evidence="13">The sequence shown here is derived from an EMBL/GenBank/DDBJ whole genome shotgun (WGS) entry which is preliminary data.</text>
</comment>
<dbReference type="PANTHER" id="PTHR20844">
    <property type="entry name" value="MEDIATOR OF RNA POLYMERASE II TRANSCRIPTION, SUBUNIT 9"/>
    <property type="match status" value="1"/>
</dbReference>
<protein>
    <recommendedName>
        <fullName evidence="3 11">Mediator of RNA polymerase II transcription subunit 9</fullName>
    </recommendedName>
    <alternativeName>
        <fullName evidence="10 11">Mediator complex subunit 9</fullName>
    </alternativeName>
</protein>
<dbReference type="PANTHER" id="PTHR20844:SF0">
    <property type="entry name" value="MEDIATOR OF RNA POLYMERASE II TRANSCRIPTION SUBUNIT 9"/>
    <property type="match status" value="1"/>
</dbReference>
<dbReference type="GO" id="GO:0003712">
    <property type="term" value="F:transcription coregulator activity"/>
    <property type="evidence" value="ECO:0007669"/>
    <property type="project" value="InterPro"/>
</dbReference>
<evidence type="ECO:0000256" key="12">
    <source>
        <dbReference type="SAM" id="MobiDB-lite"/>
    </source>
</evidence>
<reference evidence="13" key="2">
    <citation type="submission" date="2017-10" db="EMBL/GenBank/DDBJ databases">
        <title>Ladona fulva Genome sequencing and assembly.</title>
        <authorList>
            <person name="Murali S."/>
            <person name="Richards S."/>
            <person name="Bandaranaike D."/>
            <person name="Bellair M."/>
            <person name="Blankenburg K."/>
            <person name="Chao H."/>
            <person name="Dinh H."/>
            <person name="Doddapaneni H."/>
            <person name="Dugan-Rocha S."/>
            <person name="Elkadiri S."/>
            <person name="Gnanaolivu R."/>
            <person name="Hernandez B."/>
            <person name="Skinner E."/>
            <person name="Javaid M."/>
            <person name="Lee S."/>
            <person name="Li M."/>
            <person name="Ming W."/>
            <person name="Munidasa M."/>
            <person name="Muniz J."/>
            <person name="Nguyen L."/>
            <person name="Hughes D."/>
            <person name="Osuji N."/>
            <person name="Pu L.-L."/>
            <person name="Puazo M."/>
            <person name="Qu C."/>
            <person name="Quiroz J."/>
            <person name="Raj R."/>
            <person name="Weissenberger G."/>
            <person name="Xin Y."/>
            <person name="Zou X."/>
            <person name="Han Y."/>
            <person name="Worley K."/>
            <person name="Muzny D."/>
            <person name="Gibbs R."/>
        </authorList>
    </citation>
    <scope>NUCLEOTIDE SEQUENCE</scope>
    <source>
        <strain evidence="13">Sampled in the wild</strain>
    </source>
</reference>
<dbReference type="InterPro" id="IPR011425">
    <property type="entry name" value="Med9"/>
</dbReference>
<evidence type="ECO:0000256" key="6">
    <source>
        <dbReference type="ARBA" id="ARBA00023159"/>
    </source>
</evidence>
<dbReference type="AlphaFoldDB" id="A0A8K0K4K8"/>
<gene>
    <name evidence="11" type="primary">MED9</name>
    <name evidence="13" type="ORF">J437_LFUL000453</name>
</gene>
<organism evidence="13 14">
    <name type="scientific">Ladona fulva</name>
    <name type="common">Scarce chaser dragonfly</name>
    <name type="synonym">Libellula fulva</name>
    <dbReference type="NCBI Taxonomy" id="123851"/>
    <lineage>
        <taxon>Eukaryota</taxon>
        <taxon>Metazoa</taxon>
        <taxon>Ecdysozoa</taxon>
        <taxon>Arthropoda</taxon>
        <taxon>Hexapoda</taxon>
        <taxon>Insecta</taxon>
        <taxon>Pterygota</taxon>
        <taxon>Palaeoptera</taxon>
        <taxon>Odonata</taxon>
        <taxon>Epiprocta</taxon>
        <taxon>Anisoptera</taxon>
        <taxon>Libelluloidea</taxon>
        <taxon>Libellulidae</taxon>
        <taxon>Ladona</taxon>
    </lineage>
</organism>
<dbReference type="OrthoDB" id="5950777at2759"/>
<dbReference type="Pfam" id="PF07544">
    <property type="entry name" value="Med9"/>
    <property type="match status" value="1"/>
</dbReference>
<evidence type="ECO:0000256" key="2">
    <source>
        <dbReference type="ARBA" id="ARBA00008089"/>
    </source>
</evidence>
<evidence type="ECO:0000256" key="4">
    <source>
        <dbReference type="ARBA" id="ARBA00023015"/>
    </source>
</evidence>
<evidence type="ECO:0000256" key="3">
    <source>
        <dbReference type="ARBA" id="ARBA00020636"/>
    </source>
</evidence>
<dbReference type="GO" id="GO:0006357">
    <property type="term" value="P:regulation of transcription by RNA polymerase II"/>
    <property type="evidence" value="ECO:0007669"/>
    <property type="project" value="InterPro"/>
</dbReference>
<dbReference type="Proteomes" id="UP000792457">
    <property type="component" value="Unassembled WGS sequence"/>
</dbReference>
<keyword evidence="5" id="KW-0175">Coiled coil</keyword>
<evidence type="ECO:0000256" key="1">
    <source>
        <dbReference type="ARBA" id="ARBA00004123"/>
    </source>
</evidence>
<dbReference type="GO" id="GO:0016592">
    <property type="term" value="C:mediator complex"/>
    <property type="evidence" value="ECO:0007669"/>
    <property type="project" value="InterPro"/>
</dbReference>
<keyword evidence="8 11" id="KW-0539">Nucleus</keyword>
<keyword evidence="4 11" id="KW-0805">Transcription regulation</keyword>
<reference evidence="13" key="1">
    <citation type="submission" date="2013-04" db="EMBL/GenBank/DDBJ databases">
        <authorList>
            <person name="Qu J."/>
            <person name="Murali S.C."/>
            <person name="Bandaranaike D."/>
            <person name="Bellair M."/>
            <person name="Blankenburg K."/>
            <person name="Chao H."/>
            <person name="Dinh H."/>
            <person name="Doddapaneni H."/>
            <person name="Downs B."/>
            <person name="Dugan-Rocha S."/>
            <person name="Elkadiri S."/>
            <person name="Gnanaolivu R.D."/>
            <person name="Hernandez B."/>
            <person name="Javaid M."/>
            <person name="Jayaseelan J.C."/>
            <person name="Lee S."/>
            <person name="Li M."/>
            <person name="Ming W."/>
            <person name="Munidasa M."/>
            <person name="Muniz J."/>
            <person name="Nguyen L."/>
            <person name="Ongeri F."/>
            <person name="Osuji N."/>
            <person name="Pu L.-L."/>
            <person name="Puazo M."/>
            <person name="Qu C."/>
            <person name="Quiroz J."/>
            <person name="Raj R."/>
            <person name="Weissenberger G."/>
            <person name="Xin Y."/>
            <person name="Zou X."/>
            <person name="Han Y."/>
            <person name="Richards S."/>
            <person name="Worley K."/>
            <person name="Muzny D."/>
            <person name="Gibbs R."/>
        </authorList>
    </citation>
    <scope>NUCLEOTIDE SEQUENCE</scope>
    <source>
        <strain evidence="13">Sampled in the wild</strain>
    </source>
</reference>
<keyword evidence="14" id="KW-1185">Reference proteome</keyword>
<evidence type="ECO:0000313" key="14">
    <source>
        <dbReference type="Proteomes" id="UP000792457"/>
    </source>
</evidence>
<accession>A0A8K0K4K8</accession>
<dbReference type="InterPro" id="IPR039242">
    <property type="entry name" value="MED9_metazoa"/>
</dbReference>
<evidence type="ECO:0000256" key="9">
    <source>
        <dbReference type="ARBA" id="ARBA00025687"/>
    </source>
</evidence>
<feature type="region of interest" description="Disordered" evidence="12">
    <location>
        <begin position="1"/>
        <end position="20"/>
    </location>
</feature>
<evidence type="ECO:0000256" key="11">
    <source>
        <dbReference type="RuleBase" id="RU364145"/>
    </source>
</evidence>